<dbReference type="Pfam" id="PF12019">
    <property type="entry name" value="GspH"/>
    <property type="match status" value="1"/>
</dbReference>
<dbReference type="RefSeq" id="WP_353387435.1">
    <property type="nucleotide sequence ID" value="NZ_BAABWD010000001.1"/>
</dbReference>
<evidence type="ECO:0000256" key="3">
    <source>
        <dbReference type="ARBA" id="ARBA00022475"/>
    </source>
</evidence>
<dbReference type="SUPFAM" id="SSF54523">
    <property type="entry name" value="Pili subunits"/>
    <property type="match status" value="1"/>
</dbReference>
<evidence type="ECO:0000313" key="12">
    <source>
        <dbReference type="EMBL" id="GAA6131000.1"/>
    </source>
</evidence>
<proteinExistence type="inferred from homology"/>
<comment type="similarity">
    <text evidence="9">Belongs to the GSP H family.</text>
</comment>
<dbReference type="InterPro" id="IPR022346">
    <property type="entry name" value="T2SS_GspH"/>
</dbReference>
<keyword evidence="3" id="KW-1003">Cell membrane</keyword>
<keyword evidence="8" id="KW-0472">Membrane</keyword>
<keyword evidence="5" id="KW-0997">Cell inner membrane</keyword>
<evidence type="ECO:0000256" key="5">
    <source>
        <dbReference type="ARBA" id="ARBA00022519"/>
    </source>
</evidence>
<evidence type="ECO:0000256" key="6">
    <source>
        <dbReference type="ARBA" id="ARBA00022692"/>
    </source>
</evidence>
<evidence type="ECO:0000256" key="10">
    <source>
        <dbReference type="ARBA" id="ARBA00030775"/>
    </source>
</evidence>
<dbReference type="InterPro" id="IPR045584">
    <property type="entry name" value="Pilin-like"/>
</dbReference>
<gene>
    <name evidence="12" type="ORF">NBRC116187_13600</name>
</gene>
<evidence type="ECO:0000256" key="7">
    <source>
        <dbReference type="ARBA" id="ARBA00022989"/>
    </source>
</evidence>
<keyword evidence="4" id="KW-0488">Methylation</keyword>
<keyword evidence="6" id="KW-0812">Transmembrane</keyword>
<dbReference type="Gene3D" id="3.55.40.10">
    <property type="entry name" value="minor pseudopilin epsh domain"/>
    <property type="match status" value="1"/>
</dbReference>
<evidence type="ECO:0000256" key="1">
    <source>
        <dbReference type="ARBA" id="ARBA00004377"/>
    </source>
</evidence>
<dbReference type="PROSITE" id="PS00409">
    <property type="entry name" value="PROKAR_NTER_METHYL"/>
    <property type="match status" value="1"/>
</dbReference>
<dbReference type="Pfam" id="PF07963">
    <property type="entry name" value="N_methyl"/>
    <property type="match status" value="1"/>
</dbReference>
<evidence type="ECO:0000256" key="8">
    <source>
        <dbReference type="ARBA" id="ARBA00023136"/>
    </source>
</evidence>
<dbReference type="InterPro" id="IPR012902">
    <property type="entry name" value="N_methyl_site"/>
</dbReference>
<organism evidence="12 13">
    <name type="scientific">Halopseudomonas sabulinigri</name>
    <dbReference type="NCBI Taxonomy" id="472181"/>
    <lineage>
        <taxon>Bacteria</taxon>
        <taxon>Pseudomonadati</taxon>
        <taxon>Pseudomonadota</taxon>
        <taxon>Gammaproteobacteria</taxon>
        <taxon>Pseudomonadales</taxon>
        <taxon>Pseudomonadaceae</taxon>
        <taxon>Halopseudomonas</taxon>
    </lineage>
</organism>
<feature type="domain" description="General secretion pathway GspH" evidence="11">
    <location>
        <begin position="43"/>
        <end position="156"/>
    </location>
</feature>
<evidence type="ECO:0000259" key="11">
    <source>
        <dbReference type="Pfam" id="PF12019"/>
    </source>
</evidence>
<evidence type="ECO:0000256" key="2">
    <source>
        <dbReference type="ARBA" id="ARBA00021549"/>
    </source>
</evidence>
<comment type="subcellular location">
    <subcellularLocation>
        <location evidence="1">Cell inner membrane</location>
        <topology evidence="1">Single-pass membrane protein</topology>
    </subcellularLocation>
</comment>
<sequence length="176" mass="19546">MRCKGFTLVELLTALALVTILLSIGLPAFGRLIDNQRMDVGKEQLARSIQQTREEAVRRNEAVTMAPVDGDWNAGWRIFIDRNSNTLFDQGDQLLGQDMAASVHHIHGSGALARYLRYNALGESELVNGGFLAGTLRLCPHQQGDDARMLIINRVGRLRLDREPAQPRYCPASLAH</sequence>
<dbReference type="EMBL" id="BAABWD010000001">
    <property type="protein sequence ID" value="GAA6131000.1"/>
    <property type="molecule type" value="Genomic_DNA"/>
</dbReference>
<name>A0ABP9ZNI4_9GAMM</name>
<accession>A0ABP9ZNI4</accession>
<keyword evidence="7" id="KW-1133">Transmembrane helix</keyword>
<comment type="caution">
    <text evidence="12">The sequence shown here is derived from an EMBL/GenBank/DDBJ whole genome shotgun (WGS) entry which is preliminary data.</text>
</comment>
<dbReference type="NCBIfam" id="TIGR02532">
    <property type="entry name" value="IV_pilin_GFxxxE"/>
    <property type="match status" value="1"/>
</dbReference>
<evidence type="ECO:0000256" key="9">
    <source>
        <dbReference type="ARBA" id="ARBA00025772"/>
    </source>
</evidence>
<evidence type="ECO:0000256" key="4">
    <source>
        <dbReference type="ARBA" id="ARBA00022481"/>
    </source>
</evidence>
<protein>
    <recommendedName>
        <fullName evidence="2">Type II secretion system protein H</fullName>
    </recommendedName>
    <alternativeName>
        <fullName evidence="10">General secretion pathway protein H</fullName>
    </alternativeName>
</protein>
<dbReference type="Proteomes" id="UP001486808">
    <property type="component" value="Unassembled WGS sequence"/>
</dbReference>
<reference evidence="12 13" key="1">
    <citation type="submission" date="2024-04" db="EMBL/GenBank/DDBJ databases">
        <title>Draft genome sequence of Halopseudomonas sabulinigri NBRC 116187.</title>
        <authorList>
            <person name="Miyakawa T."/>
            <person name="Kusuya Y."/>
            <person name="Miura T."/>
        </authorList>
    </citation>
    <scope>NUCLEOTIDE SEQUENCE [LARGE SCALE GENOMIC DNA]</scope>
    <source>
        <strain evidence="12 13">4NH20-0042</strain>
    </source>
</reference>
<evidence type="ECO:0000313" key="13">
    <source>
        <dbReference type="Proteomes" id="UP001486808"/>
    </source>
</evidence>
<keyword evidence="13" id="KW-1185">Reference proteome</keyword>